<keyword evidence="3" id="KW-1185">Reference proteome</keyword>
<evidence type="ECO:0000313" key="3">
    <source>
        <dbReference type="Proteomes" id="UP000195141"/>
    </source>
</evidence>
<reference evidence="1" key="1">
    <citation type="submission" date="2017-05" db="EMBL/GenBank/DDBJ databases">
        <title>The Genome Sequence of Enterococcus sp. 9E7_DIV0242.</title>
        <authorList>
            <consortium name="The Broad Institute Genomics Platform"/>
            <consortium name="The Broad Institute Genomic Center for Infectious Diseases"/>
            <person name="Earl A."/>
            <person name="Manson A."/>
            <person name="Schwartman J."/>
            <person name="Gilmore M."/>
            <person name="Abouelleil A."/>
            <person name="Cao P."/>
            <person name="Chapman S."/>
            <person name="Cusick C."/>
            <person name="Shea T."/>
            <person name="Young S."/>
            <person name="Neafsey D."/>
            <person name="Nusbaum C."/>
            <person name="Birren B."/>
        </authorList>
    </citation>
    <scope>NUCLEOTIDE SEQUENCE [LARGE SCALE GENOMIC DNA]</scope>
    <source>
        <strain evidence="1">9E7_DIV0242</strain>
    </source>
</reference>
<dbReference type="Proteomes" id="UP000195141">
    <property type="component" value="Chromosome"/>
</dbReference>
<sequence>MFINSIVPVFLGDCLLDDEDEVAEYLSVVTGYSYEEIISADELFIKRLNARLLTLNFKERTHIATQSLLTAIADKKRAGKKSKPFSIEELLEFQGINRTDFAASKKLYDQLTIDVAEEKQLEQEKIKKIEKKNTVKASLKERLAIWRGLDKRTKR</sequence>
<evidence type="ECO:0000313" key="2">
    <source>
        <dbReference type="EMBL" id="WYJ91195.1"/>
    </source>
</evidence>
<name>A0A242K9Y2_9ENTE</name>
<reference evidence="2" key="3">
    <citation type="submission" date="2024-03" db="EMBL/GenBank/DDBJ databases">
        <title>The Genome Sequence of Enterococcus sp. DIV0242b.</title>
        <authorList>
            <consortium name="The Broad Institute Genomics Platform"/>
            <consortium name="The Broad Institute Microbial Omics Core"/>
            <consortium name="The Broad Institute Genomic Center for Infectious Diseases"/>
            <person name="Earl A."/>
            <person name="Manson A."/>
            <person name="Gilmore M."/>
            <person name="Schwartman J."/>
            <person name="Shea T."/>
            <person name="Abouelleil A."/>
            <person name="Cao P."/>
            <person name="Chapman S."/>
            <person name="Cusick C."/>
            <person name="Young S."/>
            <person name="Neafsey D."/>
            <person name="Nusbaum C."/>
            <person name="Birren B."/>
        </authorList>
    </citation>
    <scope>NUCLEOTIDE SEQUENCE</scope>
    <source>
        <strain evidence="2">9E7_DIV0242</strain>
    </source>
</reference>
<dbReference type="EMBL" id="NGMM01000002">
    <property type="protein sequence ID" value="OTP17588.1"/>
    <property type="molecule type" value="Genomic_DNA"/>
</dbReference>
<accession>A0A242K9Y2</accession>
<proteinExistence type="predicted"/>
<reference evidence="2" key="2">
    <citation type="submission" date="2017-05" db="EMBL/GenBank/DDBJ databases">
        <authorList>
            <consortium name="The Broad Institute Genomics Platform"/>
            <consortium name="The Broad Institute Genomic Center for Infectious Diseases"/>
            <person name="Earl A."/>
            <person name="Manson A."/>
            <person name="Schwartman J."/>
            <person name="Gilmore M."/>
            <person name="Abouelleil A."/>
            <person name="Cao P."/>
            <person name="Chapman S."/>
            <person name="Cusick C."/>
            <person name="Shea T."/>
            <person name="Young S."/>
            <person name="Neafsey D."/>
            <person name="Nusbaum C."/>
            <person name="Birren B."/>
        </authorList>
    </citation>
    <scope>NUCLEOTIDE SEQUENCE</scope>
    <source>
        <strain evidence="2">9E7_DIV0242</strain>
    </source>
</reference>
<organism evidence="1">
    <name type="scientific">Candidatus Enterococcus clewellii</name>
    <dbReference type="NCBI Taxonomy" id="1834193"/>
    <lineage>
        <taxon>Bacteria</taxon>
        <taxon>Bacillati</taxon>
        <taxon>Bacillota</taxon>
        <taxon>Bacilli</taxon>
        <taxon>Lactobacillales</taxon>
        <taxon>Enterococcaceae</taxon>
        <taxon>Enterococcus</taxon>
    </lineage>
</organism>
<dbReference type="AlphaFoldDB" id="A0A242K9Y2"/>
<evidence type="ECO:0000313" key="1">
    <source>
        <dbReference type="EMBL" id="OTP17588.1"/>
    </source>
</evidence>
<gene>
    <name evidence="1" type="ORF">A5888_001726</name>
    <name evidence="2" type="ORF">A5888_002963</name>
</gene>
<dbReference type="EMBL" id="CP147247">
    <property type="protein sequence ID" value="WYJ91195.1"/>
    <property type="molecule type" value="Genomic_DNA"/>
</dbReference>
<dbReference type="RefSeq" id="WP_086348786.1">
    <property type="nucleotide sequence ID" value="NZ_CP147247.1"/>
</dbReference>
<protein>
    <submittedName>
        <fullName evidence="1">Uncharacterized protein</fullName>
    </submittedName>
</protein>